<dbReference type="Proteomes" id="UP000094285">
    <property type="component" value="Unassembled WGS sequence"/>
</dbReference>
<comment type="subcellular location">
    <subcellularLocation>
        <location evidence="1">Nucleus</location>
    </subcellularLocation>
</comment>
<evidence type="ECO:0000256" key="1">
    <source>
        <dbReference type="ARBA" id="ARBA00004123"/>
    </source>
</evidence>
<organism evidence="9 10">
    <name type="scientific">Suhomyces tanzawaensis NRRL Y-17324</name>
    <dbReference type="NCBI Taxonomy" id="984487"/>
    <lineage>
        <taxon>Eukaryota</taxon>
        <taxon>Fungi</taxon>
        <taxon>Dikarya</taxon>
        <taxon>Ascomycota</taxon>
        <taxon>Saccharomycotina</taxon>
        <taxon>Pichiomycetes</taxon>
        <taxon>Debaryomycetaceae</taxon>
        <taxon>Suhomyces</taxon>
    </lineage>
</organism>
<keyword evidence="4" id="KW-0804">Transcription</keyword>
<sequence>MSQPTPTPTPNRLHPGGTVLNPEISDPKKLPLIVDIAIDNNGKQMYQVHEYSKLVRKEMPRSTTFSRTGHPSAAPAPPPYHHDETTPTRRVLGTLLPSTLNQKKLVDDDDEYPEPELATRKHPPVGLNTPTQPHYHPVASSLLDHPDSAKVPLNLNVFTTEALSGPSSATSTISTLSFSRAQENDIWSEPVEQAFEEVLNIIPKNGLNKIKISGRSCGRNELISDYIFMKTGKFRTRKQVSLHIQVIKNLGHKLDIIKLINDGPTFDSEDAHNKNMMRFEEIFLTINLHKSMGINDSLGMAAAPPSASASAKRKDSVTSASSSVSHKRARRKSSRGLRRPVLPPPRFENFFMSVYDSYAANPVILSIQNNQDTPKALKIKENANIEARFPGLNDFQDCAHIPIIHNMVRILFPELPSNHSIELGFKSNILLNTSNHPIAEPIKTEPSEGLSNPASPNEYEASVYSSFTCIYSYGKEVLKFNESGIKLNENREFLVKFWKFFLSKLVGKDDHEINMAFKGMTIKQVVYDSSSPAGENDVPNDTVNNNDIMVSKLRIRLVLLWEFAKVDDLKDAITTTSNLILPSARIVTKSENIVPQVVEYPQSHGYGDGSAVAGSPASATNPGFPNYPAPLSSTAPSAMSMAQPMTSTTISSQAPESSSMEQPWEKPQIDVQRKFQSLQQMQLMQHGTPQQAPSLGVPYPHQQYQYLTTPVQANNPNQQYHMAPQPQQSMDFMMIPGDSQDYQTLLYPGGFINDYM</sequence>
<evidence type="ECO:0000256" key="5">
    <source>
        <dbReference type="ARBA" id="ARBA00023242"/>
    </source>
</evidence>
<dbReference type="PROSITE" id="PS51088">
    <property type="entry name" value="TEA_2"/>
    <property type="match status" value="1"/>
</dbReference>
<dbReference type="GO" id="GO:0005667">
    <property type="term" value="C:transcription regulator complex"/>
    <property type="evidence" value="ECO:0007669"/>
    <property type="project" value="TreeGrafter"/>
</dbReference>
<dbReference type="PRINTS" id="PR00065">
    <property type="entry name" value="TEADOMAIN"/>
</dbReference>
<dbReference type="PANTHER" id="PTHR11834:SF0">
    <property type="entry name" value="PROTEIN SCALLOPED"/>
    <property type="match status" value="1"/>
</dbReference>
<dbReference type="InterPro" id="IPR050937">
    <property type="entry name" value="TEC1_TEAD_TF"/>
</dbReference>
<dbReference type="SMART" id="SM00426">
    <property type="entry name" value="TEA"/>
    <property type="match status" value="1"/>
</dbReference>
<feature type="region of interest" description="Disordered" evidence="7">
    <location>
        <begin position="1"/>
        <end position="25"/>
    </location>
</feature>
<evidence type="ECO:0000256" key="6">
    <source>
        <dbReference type="PROSITE-ProRule" id="PRU00505"/>
    </source>
</evidence>
<feature type="region of interest" description="Disordered" evidence="7">
    <location>
        <begin position="623"/>
        <end position="666"/>
    </location>
</feature>
<gene>
    <name evidence="9" type="ORF">CANTADRAFT_26612</name>
</gene>
<dbReference type="GeneID" id="30981956"/>
<feature type="domain" description="TEA" evidence="8">
    <location>
        <begin position="180"/>
        <end position="254"/>
    </location>
</feature>
<feature type="DNA-binding region" description="TEA" evidence="6">
    <location>
        <begin position="180"/>
        <end position="254"/>
    </location>
</feature>
<evidence type="ECO:0000313" key="9">
    <source>
        <dbReference type="EMBL" id="ODV78563.1"/>
    </source>
</evidence>
<dbReference type="GO" id="GO:0000981">
    <property type="term" value="F:DNA-binding transcription factor activity, RNA polymerase II-specific"/>
    <property type="evidence" value="ECO:0007669"/>
    <property type="project" value="TreeGrafter"/>
</dbReference>
<dbReference type="GO" id="GO:0000978">
    <property type="term" value="F:RNA polymerase II cis-regulatory region sequence-specific DNA binding"/>
    <property type="evidence" value="ECO:0007669"/>
    <property type="project" value="TreeGrafter"/>
</dbReference>
<feature type="region of interest" description="Disordered" evidence="7">
    <location>
        <begin position="60"/>
        <end position="87"/>
    </location>
</feature>
<comment type="similarity">
    <text evidence="2">Belongs to the TEC1 family.</text>
</comment>
<accession>A0A1E4SGC6</accession>
<feature type="region of interest" description="Disordered" evidence="7">
    <location>
        <begin position="106"/>
        <end position="128"/>
    </location>
</feature>
<dbReference type="Pfam" id="PF01285">
    <property type="entry name" value="TEA"/>
    <property type="match status" value="1"/>
</dbReference>
<dbReference type="Gene3D" id="6.10.20.40">
    <property type="entry name" value="TEA/ATTS domain"/>
    <property type="match status" value="1"/>
</dbReference>
<evidence type="ECO:0000256" key="3">
    <source>
        <dbReference type="ARBA" id="ARBA00023015"/>
    </source>
</evidence>
<dbReference type="InterPro" id="IPR038096">
    <property type="entry name" value="TEA/ATTS_sf"/>
</dbReference>
<feature type="compositionally biased region" description="Polar residues" evidence="7">
    <location>
        <begin position="643"/>
        <end position="661"/>
    </location>
</feature>
<dbReference type="EMBL" id="KV453913">
    <property type="protein sequence ID" value="ODV78563.1"/>
    <property type="molecule type" value="Genomic_DNA"/>
</dbReference>
<dbReference type="GO" id="GO:0005634">
    <property type="term" value="C:nucleus"/>
    <property type="evidence" value="ECO:0007669"/>
    <property type="project" value="UniProtKB-SubCell"/>
</dbReference>
<reference evidence="10" key="1">
    <citation type="submission" date="2016-05" db="EMBL/GenBank/DDBJ databases">
        <title>Comparative genomics of biotechnologically important yeasts.</title>
        <authorList>
            <consortium name="DOE Joint Genome Institute"/>
            <person name="Riley R."/>
            <person name="Haridas S."/>
            <person name="Wolfe K.H."/>
            <person name="Lopes M.R."/>
            <person name="Hittinger C.T."/>
            <person name="Goker M."/>
            <person name="Salamov A."/>
            <person name="Wisecaver J."/>
            <person name="Long T.M."/>
            <person name="Aerts A.L."/>
            <person name="Barry K."/>
            <person name="Choi C."/>
            <person name="Clum A."/>
            <person name="Coughlan A.Y."/>
            <person name="Deshpande S."/>
            <person name="Douglass A.P."/>
            <person name="Hanson S.J."/>
            <person name="Klenk H.-P."/>
            <person name="Labutti K."/>
            <person name="Lapidus A."/>
            <person name="Lindquist E."/>
            <person name="Lipzen A."/>
            <person name="Meier-Kolthoff J.P."/>
            <person name="Ohm R.A."/>
            <person name="Otillar R.P."/>
            <person name="Pangilinan J."/>
            <person name="Peng Y."/>
            <person name="Rokas A."/>
            <person name="Rosa C.A."/>
            <person name="Scheuner C."/>
            <person name="Sibirny A.A."/>
            <person name="Slot J.C."/>
            <person name="Stielow J.B."/>
            <person name="Sun H."/>
            <person name="Kurtzman C.P."/>
            <person name="Blackwell M."/>
            <person name="Grigoriev I.V."/>
            <person name="Jeffries T.W."/>
        </authorList>
    </citation>
    <scope>NUCLEOTIDE SEQUENCE [LARGE SCALE GENOMIC DNA]</scope>
    <source>
        <strain evidence="10">NRRL Y-17324</strain>
    </source>
</reference>
<protein>
    <submittedName>
        <fullName evidence="9">TEA-domain-containing protein</fullName>
    </submittedName>
</protein>
<proteinExistence type="inferred from homology"/>
<evidence type="ECO:0000313" key="10">
    <source>
        <dbReference type="Proteomes" id="UP000094285"/>
    </source>
</evidence>
<dbReference type="InterPro" id="IPR000818">
    <property type="entry name" value="TEA/ATTS_dom"/>
</dbReference>
<feature type="region of interest" description="Disordered" evidence="7">
    <location>
        <begin position="303"/>
        <end position="340"/>
    </location>
</feature>
<feature type="compositionally biased region" description="Basic residues" evidence="7">
    <location>
        <begin position="325"/>
        <end position="338"/>
    </location>
</feature>
<evidence type="ECO:0000256" key="2">
    <source>
        <dbReference type="ARBA" id="ARBA00008421"/>
    </source>
</evidence>
<keyword evidence="10" id="KW-1185">Reference proteome</keyword>
<dbReference type="PANTHER" id="PTHR11834">
    <property type="entry name" value="TRANSCRIPTIONAL ENHANCER FACTOR TEF RELATED"/>
    <property type="match status" value="1"/>
</dbReference>
<dbReference type="OrthoDB" id="10006572at2759"/>
<name>A0A1E4SGC6_9ASCO</name>
<evidence type="ECO:0000259" key="8">
    <source>
        <dbReference type="PROSITE" id="PS51088"/>
    </source>
</evidence>
<evidence type="ECO:0000256" key="7">
    <source>
        <dbReference type="SAM" id="MobiDB-lite"/>
    </source>
</evidence>
<dbReference type="AlphaFoldDB" id="A0A1E4SGC6"/>
<keyword evidence="5" id="KW-0539">Nucleus</keyword>
<keyword evidence="3" id="KW-0805">Transcription regulation</keyword>
<dbReference type="RefSeq" id="XP_020063685.1">
    <property type="nucleotide sequence ID" value="XM_020207819.1"/>
</dbReference>
<dbReference type="STRING" id="984487.A0A1E4SGC6"/>
<evidence type="ECO:0000256" key="4">
    <source>
        <dbReference type="ARBA" id="ARBA00023163"/>
    </source>
</evidence>